<dbReference type="AlphaFoldDB" id="A0A1Q9F461"/>
<protein>
    <recommendedName>
        <fullName evidence="3">3-oxoacyl-[acyl-carrier-protein] reductase</fullName>
        <ecNumber evidence="3">1.1.1.100</ecNumber>
    </recommendedName>
</protein>
<evidence type="ECO:0000256" key="3">
    <source>
        <dbReference type="ARBA" id="ARBA00012948"/>
    </source>
</evidence>
<dbReference type="Gene3D" id="3.40.50.720">
    <property type="entry name" value="NAD(P)-binding Rossmann-like Domain"/>
    <property type="match status" value="1"/>
</dbReference>
<evidence type="ECO:0000256" key="2">
    <source>
        <dbReference type="ARBA" id="ARBA00006484"/>
    </source>
</evidence>
<feature type="domain" description="Ketoreductase" evidence="11">
    <location>
        <begin position="89"/>
        <end position="267"/>
    </location>
</feature>
<comment type="similarity">
    <text evidence="2">Belongs to the short-chain dehydrogenases/reductases (SDR) family.</text>
</comment>
<evidence type="ECO:0000259" key="11">
    <source>
        <dbReference type="SMART" id="SM00822"/>
    </source>
</evidence>
<dbReference type="PROSITE" id="PS00061">
    <property type="entry name" value="ADH_SHORT"/>
    <property type="match status" value="1"/>
</dbReference>
<evidence type="ECO:0000256" key="1">
    <source>
        <dbReference type="ARBA" id="ARBA00005194"/>
    </source>
</evidence>
<dbReference type="InterPro" id="IPR036291">
    <property type="entry name" value="NAD(P)-bd_dom_sf"/>
</dbReference>
<dbReference type="EC" id="1.1.1.100" evidence="3"/>
<evidence type="ECO:0000256" key="9">
    <source>
        <dbReference type="ARBA" id="ARBA00023160"/>
    </source>
</evidence>
<dbReference type="SMART" id="SM00822">
    <property type="entry name" value="PKS_KR"/>
    <property type="match status" value="1"/>
</dbReference>
<keyword evidence="7" id="KW-0560">Oxidoreductase</keyword>
<dbReference type="NCBIfam" id="NF004197">
    <property type="entry name" value="PRK05653.1-1"/>
    <property type="match status" value="1"/>
</dbReference>
<comment type="caution">
    <text evidence="12">The sequence shown here is derived from an EMBL/GenBank/DDBJ whole genome shotgun (WGS) entry which is preliminary data.</text>
</comment>
<dbReference type="InterPro" id="IPR050259">
    <property type="entry name" value="SDR"/>
</dbReference>
<dbReference type="GO" id="GO:0004316">
    <property type="term" value="F:3-oxoacyl-[acyl-carrier-protein] reductase (NADPH) activity"/>
    <property type="evidence" value="ECO:0007669"/>
    <property type="project" value="UniProtKB-EC"/>
</dbReference>
<keyword evidence="9" id="KW-0275">Fatty acid biosynthesis</keyword>
<dbReference type="EMBL" id="LSRX01000015">
    <property type="protein sequence ID" value="OLQ14432.1"/>
    <property type="molecule type" value="Genomic_DNA"/>
</dbReference>
<evidence type="ECO:0000313" key="12">
    <source>
        <dbReference type="EMBL" id="OLQ14432.1"/>
    </source>
</evidence>
<dbReference type="InterPro" id="IPR002347">
    <property type="entry name" value="SDR_fam"/>
</dbReference>
<dbReference type="InterPro" id="IPR057326">
    <property type="entry name" value="KR_dom"/>
</dbReference>
<dbReference type="NCBIfam" id="NF009466">
    <property type="entry name" value="PRK12826.1-2"/>
    <property type="match status" value="1"/>
</dbReference>
<accession>A0A1Q9F461</accession>
<dbReference type="PANTHER" id="PTHR42879:SF2">
    <property type="entry name" value="3-OXOACYL-[ACYL-CARRIER-PROTEIN] REDUCTASE FABG"/>
    <property type="match status" value="1"/>
</dbReference>
<keyword evidence="13" id="KW-1185">Reference proteome</keyword>
<keyword evidence="6" id="KW-0521">NADP</keyword>
<keyword evidence="8" id="KW-0443">Lipid metabolism</keyword>
<dbReference type="Pfam" id="PF13561">
    <property type="entry name" value="adh_short_C2"/>
    <property type="match status" value="1"/>
</dbReference>
<gene>
    <name evidence="12" type="primary">fabG</name>
    <name evidence="12" type="ORF">AK812_SmicGene1413</name>
</gene>
<comment type="catalytic activity">
    <reaction evidence="10">
        <text>a (3R)-hydroxyacyl-[ACP] + NADP(+) = a 3-oxoacyl-[ACP] + NADPH + H(+)</text>
        <dbReference type="Rhea" id="RHEA:17397"/>
        <dbReference type="Rhea" id="RHEA-COMP:9916"/>
        <dbReference type="Rhea" id="RHEA-COMP:9945"/>
        <dbReference type="ChEBI" id="CHEBI:15378"/>
        <dbReference type="ChEBI" id="CHEBI:57783"/>
        <dbReference type="ChEBI" id="CHEBI:58349"/>
        <dbReference type="ChEBI" id="CHEBI:78776"/>
        <dbReference type="ChEBI" id="CHEBI:78827"/>
        <dbReference type="EC" id="1.1.1.100"/>
    </reaction>
</comment>
<evidence type="ECO:0000256" key="7">
    <source>
        <dbReference type="ARBA" id="ARBA00023002"/>
    </source>
</evidence>
<name>A0A1Q9F461_SYMMI</name>
<reference evidence="12 13" key="1">
    <citation type="submission" date="2016-02" db="EMBL/GenBank/DDBJ databases">
        <title>Genome analysis of coral dinoflagellate symbionts highlights evolutionary adaptations to a symbiotic lifestyle.</title>
        <authorList>
            <person name="Aranda M."/>
            <person name="Li Y."/>
            <person name="Liew Y.J."/>
            <person name="Baumgarten S."/>
            <person name="Simakov O."/>
            <person name="Wilson M."/>
            <person name="Piel J."/>
            <person name="Ashoor H."/>
            <person name="Bougouffa S."/>
            <person name="Bajic V.B."/>
            <person name="Ryu T."/>
            <person name="Ravasi T."/>
            <person name="Bayer T."/>
            <person name="Micklem G."/>
            <person name="Kim H."/>
            <person name="Bhak J."/>
            <person name="Lajeunesse T.C."/>
            <person name="Voolstra C.R."/>
        </authorList>
    </citation>
    <scope>NUCLEOTIDE SEQUENCE [LARGE SCALE GENOMIC DNA]</scope>
    <source>
        <strain evidence="12 13">CCMP2467</strain>
    </source>
</reference>
<dbReference type="FunFam" id="3.40.50.720:FF:000037">
    <property type="entry name" value="3-oxoacyl-[acyl-carrier-protein] reductase FabG"/>
    <property type="match status" value="1"/>
</dbReference>
<dbReference type="OMA" id="NRFANNC"/>
<evidence type="ECO:0000256" key="8">
    <source>
        <dbReference type="ARBA" id="ARBA00023098"/>
    </source>
</evidence>
<dbReference type="OrthoDB" id="1393670at2759"/>
<evidence type="ECO:0000256" key="4">
    <source>
        <dbReference type="ARBA" id="ARBA00022516"/>
    </source>
</evidence>
<dbReference type="PANTHER" id="PTHR42879">
    <property type="entry name" value="3-OXOACYL-(ACYL-CARRIER-PROTEIN) REDUCTASE"/>
    <property type="match status" value="1"/>
</dbReference>
<dbReference type="Proteomes" id="UP000186817">
    <property type="component" value="Unassembled WGS sequence"/>
</dbReference>
<evidence type="ECO:0000256" key="5">
    <source>
        <dbReference type="ARBA" id="ARBA00022832"/>
    </source>
</evidence>
<keyword evidence="4" id="KW-0444">Lipid biosynthesis</keyword>
<evidence type="ECO:0000256" key="10">
    <source>
        <dbReference type="ARBA" id="ARBA00048508"/>
    </source>
</evidence>
<proteinExistence type="inferred from homology"/>
<evidence type="ECO:0000313" key="13">
    <source>
        <dbReference type="Proteomes" id="UP000186817"/>
    </source>
</evidence>
<sequence length="360" mass="37371">MALLSQAFTLGPVQSAAPVARLTTKPVPTMREAPDRGAPSALAVAATALAAGVAVKRRTAVRPADKRAAGAATVSMKAGAETGFDLTGKVAIVTGASRGIGAAIAERLAKAGAVVVGTATSDSGAEAISKRFEGDLQGEGMKLDVTDSDNVAEIVKAVTEKYGAPDILVNNAGITKDTLMMRMKEEAWLDVINTNLNSVFRMTKAASKGMTKKRWGRIISISSVVGSMGNVGQSNYAAAKAGMDGWTRAMAREIGSRGITVNSVAPGFIDTDMTADLPAEWKEKLLENVPVKRLGDPGEIADAVLFLASPAAGYDFRLPATPCTSTAACTWLKRTSSQFPRCSEGLTSFAFPVSVLATLC</sequence>
<dbReference type="PRINTS" id="PR00080">
    <property type="entry name" value="SDRFAMILY"/>
</dbReference>
<dbReference type="PRINTS" id="PR00081">
    <property type="entry name" value="GDHRDH"/>
</dbReference>
<evidence type="ECO:0000256" key="6">
    <source>
        <dbReference type="ARBA" id="ARBA00022857"/>
    </source>
</evidence>
<organism evidence="12 13">
    <name type="scientific">Symbiodinium microadriaticum</name>
    <name type="common">Dinoflagellate</name>
    <name type="synonym">Zooxanthella microadriatica</name>
    <dbReference type="NCBI Taxonomy" id="2951"/>
    <lineage>
        <taxon>Eukaryota</taxon>
        <taxon>Sar</taxon>
        <taxon>Alveolata</taxon>
        <taxon>Dinophyceae</taxon>
        <taxon>Suessiales</taxon>
        <taxon>Symbiodiniaceae</taxon>
        <taxon>Symbiodinium</taxon>
    </lineage>
</organism>
<dbReference type="SUPFAM" id="SSF51735">
    <property type="entry name" value="NAD(P)-binding Rossmann-fold domains"/>
    <property type="match status" value="1"/>
</dbReference>
<dbReference type="InterPro" id="IPR020904">
    <property type="entry name" value="Sc_DH/Rdtase_CS"/>
</dbReference>
<comment type="pathway">
    <text evidence="1">Lipid metabolism; fatty acid biosynthesis.</text>
</comment>
<dbReference type="GO" id="GO:0006633">
    <property type="term" value="P:fatty acid biosynthetic process"/>
    <property type="evidence" value="ECO:0007669"/>
    <property type="project" value="UniProtKB-KW"/>
</dbReference>
<dbReference type="CDD" id="cd05333">
    <property type="entry name" value="BKR_SDR_c"/>
    <property type="match status" value="1"/>
</dbReference>
<keyword evidence="5" id="KW-0276">Fatty acid metabolism</keyword>